<organism evidence="2 3">
    <name type="scientific">Celeribacter ethanolicus</name>
    <dbReference type="NCBI Taxonomy" id="1758178"/>
    <lineage>
        <taxon>Bacteria</taxon>
        <taxon>Pseudomonadati</taxon>
        <taxon>Pseudomonadota</taxon>
        <taxon>Alphaproteobacteria</taxon>
        <taxon>Rhodobacterales</taxon>
        <taxon>Roseobacteraceae</taxon>
        <taxon>Celeribacter</taxon>
    </lineage>
</organism>
<evidence type="ECO:0000313" key="3">
    <source>
        <dbReference type="Proteomes" id="UP000217935"/>
    </source>
</evidence>
<dbReference type="AlphaFoldDB" id="A0A291G7C3"/>
<feature type="signal peptide" evidence="1">
    <location>
        <begin position="1"/>
        <end position="30"/>
    </location>
</feature>
<evidence type="ECO:0000256" key="1">
    <source>
        <dbReference type="SAM" id="SignalP"/>
    </source>
</evidence>
<accession>A0A291G7C3</accession>
<proteinExistence type="predicted"/>
<dbReference type="KEGG" id="ceh:CEW89_00195"/>
<sequence>MPEFLHRFSMRKTLWALVLPALWNAVWIPAAQGAPQSDPPVDPRADNPLARDFAYCAGRLSAEAAHREDRELMALKREMQDLLAAVIAPEAAPSYEELRIAGHVSQTELLALSRFSFDTEEAHRAEALAESNIRQCREMLLGG</sequence>
<protein>
    <recommendedName>
        <fullName evidence="4">DUF5333 domain-containing protein</fullName>
    </recommendedName>
</protein>
<evidence type="ECO:0000313" key="2">
    <source>
        <dbReference type="EMBL" id="ATG46129.1"/>
    </source>
</evidence>
<reference evidence="2 3" key="1">
    <citation type="submission" date="2017-06" db="EMBL/GenBank/DDBJ databases">
        <title>Celeribacter sp. TSPH2 complete genome sequence.</title>
        <authorList>
            <person name="Woo J.-H."/>
            <person name="Kim H.-S."/>
        </authorList>
    </citation>
    <scope>NUCLEOTIDE SEQUENCE [LARGE SCALE GENOMIC DNA]</scope>
    <source>
        <strain evidence="2 3">TSPH2</strain>
    </source>
</reference>
<dbReference type="Proteomes" id="UP000217935">
    <property type="component" value="Chromosome"/>
</dbReference>
<feature type="chain" id="PRO_5011996338" description="DUF5333 domain-containing protein" evidence="1">
    <location>
        <begin position="31"/>
        <end position="143"/>
    </location>
</feature>
<keyword evidence="3" id="KW-1185">Reference proteome</keyword>
<dbReference type="EMBL" id="CP022196">
    <property type="protein sequence ID" value="ATG46129.1"/>
    <property type="molecule type" value="Genomic_DNA"/>
</dbReference>
<evidence type="ECO:0008006" key="4">
    <source>
        <dbReference type="Google" id="ProtNLM"/>
    </source>
</evidence>
<name>A0A291G7C3_9RHOB</name>
<keyword evidence="1" id="KW-0732">Signal</keyword>
<dbReference type="OrthoDB" id="7872837at2"/>
<dbReference type="RefSeq" id="WP_096804463.1">
    <property type="nucleotide sequence ID" value="NZ_CP022196.1"/>
</dbReference>
<dbReference type="STRING" id="1758178.GCA_001550095_00789"/>
<gene>
    <name evidence="2" type="ORF">CEW89_00195</name>
</gene>